<dbReference type="AlphaFoldDB" id="A0A4Q1K2L8"/>
<dbReference type="EMBL" id="SAWZ01000001">
    <property type="protein sequence ID" value="RXR08826.1"/>
    <property type="molecule type" value="Genomic_DNA"/>
</dbReference>
<keyword evidence="3" id="KW-1185">Reference proteome</keyword>
<evidence type="ECO:0000256" key="1">
    <source>
        <dbReference type="SAM" id="MobiDB-lite"/>
    </source>
</evidence>
<sequence>MTTPNAPQIATAAVSATLAFSATVASARSRRLCDTPLAPALQPAPTLIQAPATGAPQFPQSEEAA</sequence>
<gene>
    <name evidence="2" type="ORF">EPA99_03195</name>
</gene>
<feature type="region of interest" description="Disordered" evidence="1">
    <location>
        <begin position="43"/>
        <end position="65"/>
    </location>
</feature>
<name>A0A4Q1K2L8_9GAMM</name>
<accession>A0A4Q1K2L8</accession>
<evidence type="ECO:0000313" key="2">
    <source>
        <dbReference type="EMBL" id="RXR08826.1"/>
    </source>
</evidence>
<evidence type="ECO:0000313" key="3">
    <source>
        <dbReference type="Proteomes" id="UP000289784"/>
    </source>
</evidence>
<feature type="compositionally biased region" description="Low complexity" evidence="1">
    <location>
        <begin position="43"/>
        <end position="53"/>
    </location>
</feature>
<reference evidence="2 3" key="1">
    <citation type="submission" date="2019-01" db="EMBL/GenBank/DDBJ databases">
        <title>Pseudoxanthomonas composti sp. nov., isolated from compost.</title>
        <authorList>
            <person name="Yang G."/>
        </authorList>
    </citation>
    <scope>NUCLEOTIDE SEQUENCE [LARGE SCALE GENOMIC DNA]</scope>
    <source>
        <strain evidence="2 3">GSS15</strain>
    </source>
</reference>
<comment type="caution">
    <text evidence="2">The sequence shown here is derived from an EMBL/GenBank/DDBJ whole genome shotgun (WGS) entry which is preliminary data.</text>
</comment>
<protein>
    <submittedName>
        <fullName evidence="2">Uncharacterized protein</fullName>
    </submittedName>
</protein>
<dbReference type="Proteomes" id="UP000289784">
    <property type="component" value="Unassembled WGS sequence"/>
</dbReference>
<proteinExistence type="predicted"/>
<organism evidence="2 3">
    <name type="scientific">Pseudoxanthomonas composti</name>
    <dbReference type="NCBI Taxonomy" id="2137479"/>
    <lineage>
        <taxon>Bacteria</taxon>
        <taxon>Pseudomonadati</taxon>
        <taxon>Pseudomonadota</taxon>
        <taxon>Gammaproteobacteria</taxon>
        <taxon>Lysobacterales</taxon>
        <taxon>Lysobacteraceae</taxon>
        <taxon>Pseudoxanthomonas</taxon>
    </lineage>
</organism>
<dbReference type="RefSeq" id="WP_129469717.1">
    <property type="nucleotide sequence ID" value="NZ_SAWZ01000001.1"/>
</dbReference>